<evidence type="ECO:0000256" key="4">
    <source>
        <dbReference type="ARBA" id="ARBA00022980"/>
    </source>
</evidence>
<dbReference type="Proteomes" id="UP000182011">
    <property type="component" value="Unassembled WGS sequence"/>
</dbReference>
<dbReference type="EMBL" id="FAOP01000008">
    <property type="protein sequence ID" value="CUU08095.1"/>
    <property type="molecule type" value="Genomic_DNA"/>
</dbReference>
<feature type="domain" description="KOW" evidence="10">
    <location>
        <begin position="2"/>
        <end position="29"/>
    </location>
</feature>
<accession>A0A0N7MXE9</accession>
<name>A0A0N7MXE9_9BACT</name>
<dbReference type="GO" id="GO:0003735">
    <property type="term" value="F:structural constituent of ribosome"/>
    <property type="evidence" value="ECO:0007669"/>
    <property type="project" value="InterPro"/>
</dbReference>
<evidence type="ECO:0000259" key="10">
    <source>
        <dbReference type="SMART" id="SM00739"/>
    </source>
</evidence>
<dbReference type="SUPFAM" id="SSF50104">
    <property type="entry name" value="Translation proteins SH3-like domain"/>
    <property type="match status" value="1"/>
</dbReference>
<dbReference type="NCBIfam" id="TIGR01079">
    <property type="entry name" value="rplX_bact"/>
    <property type="match status" value="1"/>
</dbReference>
<dbReference type="InterPro" id="IPR014722">
    <property type="entry name" value="Rib_uL2_dom2"/>
</dbReference>
<accession>A0A0P1P5C3</accession>
<dbReference type="InterPro" id="IPR041988">
    <property type="entry name" value="Ribosomal_uL24_KOW"/>
</dbReference>
<dbReference type="OrthoDB" id="9807419at2"/>
<evidence type="ECO:0000313" key="13">
    <source>
        <dbReference type="Proteomes" id="UP000182011"/>
    </source>
</evidence>
<dbReference type="InterPro" id="IPR057264">
    <property type="entry name" value="Ribosomal_uL24_C"/>
</dbReference>
<dbReference type="STRING" id="1633631.GCA_001442925_01986"/>
<keyword evidence="3 8" id="KW-0694">RNA-binding</keyword>
<dbReference type="GO" id="GO:0005840">
    <property type="term" value="C:ribosome"/>
    <property type="evidence" value="ECO:0007669"/>
    <property type="project" value="UniProtKB-KW"/>
</dbReference>
<evidence type="ECO:0000256" key="6">
    <source>
        <dbReference type="ARBA" id="ARBA00035206"/>
    </source>
</evidence>
<dbReference type="InterPro" id="IPR008991">
    <property type="entry name" value="Translation_prot_SH3-like_sf"/>
</dbReference>
<dbReference type="CDD" id="cd06089">
    <property type="entry name" value="KOW_RPL26"/>
    <property type="match status" value="1"/>
</dbReference>
<dbReference type="PANTHER" id="PTHR12903">
    <property type="entry name" value="MITOCHONDRIAL RIBOSOMAL PROTEIN L24"/>
    <property type="match status" value="1"/>
</dbReference>
<evidence type="ECO:0000313" key="11">
    <source>
        <dbReference type="EMBL" id="CUS76729.1"/>
    </source>
</evidence>
<reference evidence="12 13" key="1">
    <citation type="submission" date="2015-11" db="EMBL/GenBank/DDBJ databases">
        <authorList>
            <person name="Zhang Y."/>
            <person name="Guo Z."/>
        </authorList>
    </citation>
    <scope>NUCLEOTIDE SEQUENCE [LARGE SCALE GENOMIC DNA]</scope>
    <source>
        <strain evidence="12">JGI-4</strain>
    </source>
</reference>
<dbReference type="FunFam" id="2.30.30.30:FF:000004">
    <property type="entry name" value="50S ribosomal protein L24"/>
    <property type="match status" value="1"/>
</dbReference>
<dbReference type="Pfam" id="PF00467">
    <property type="entry name" value="KOW"/>
    <property type="match status" value="1"/>
</dbReference>
<evidence type="ECO:0000256" key="1">
    <source>
        <dbReference type="ARBA" id="ARBA00010618"/>
    </source>
</evidence>
<accession>A0A0P1L6X6</accession>
<evidence type="ECO:0000313" key="14">
    <source>
        <dbReference type="Proteomes" id="UP000182200"/>
    </source>
</evidence>
<dbReference type="Proteomes" id="UP000182200">
    <property type="component" value="Unassembled WGS sequence"/>
</dbReference>
<accession>A0A0N7MVC1</accession>
<dbReference type="Pfam" id="PF17136">
    <property type="entry name" value="ribosomal_L24"/>
    <property type="match status" value="1"/>
</dbReference>
<evidence type="ECO:0000256" key="8">
    <source>
        <dbReference type="HAMAP-Rule" id="MF_01326"/>
    </source>
</evidence>
<comment type="subunit">
    <text evidence="8">Part of the 50S ribosomal subunit.</text>
</comment>
<sequence>MNIKKNDTVKVIAGNYKGKIGKVLKVFREEERVLVEGVNIVKKHVRKSPKYPQGGIIEMEAPIHVSNVMLVCPKCGQATRVGHATLTSADGKRSKMRVCKKCGEMF</sequence>
<keyword evidence="2 8" id="KW-0699">rRNA-binding</keyword>
<comment type="function">
    <text evidence="7 8">One of the proteins that surrounds the polypeptide exit tunnel on the outside of the subunit.</text>
</comment>
<dbReference type="Gene3D" id="2.30.30.30">
    <property type="match status" value="1"/>
</dbReference>
<dbReference type="InterPro" id="IPR005825">
    <property type="entry name" value="Ribosomal_uL24_CS"/>
</dbReference>
<dbReference type="RefSeq" id="WP_047133606.1">
    <property type="nucleotide sequence ID" value="NZ_CZVI01000001.1"/>
</dbReference>
<accession>A0A0P1L9B1</accession>
<dbReference type="InterPro" id="IPR003256">
    <property type="entry name" value="Ribosomal_uL24"/>
</dbReference>
<evidence type="ECO:0000256" key="2">
    <source>
        <dbReference type="ARBA" id="ARBA00022730"/>
    </source>
</evidence>
<keyword evidence="4 8" id="KW-0689">Ribosomal protein</keyword>
<accession>A0A0P1LNU4</accession>
<dbReference type="SMART" id="SM00739">
    <property type="entry name" value="KOW"/>
    <property type="match status" value="1"/>
</dbReference>
<comment type="function">
    <text evidence="8">One of two assembly initiator proteins, it binds directly to the 5'-end of the 23S rRNA, where it nucleates assembly of the 50S subunit.</text>
</comment>
<evidence type="ECO:0000256" key="5">
    <source>
        <dbReference type="ARBA" id="ARBA00023274"/>
    </source>
</evidence>
<accession>A0A0P1MFE3</accession>
<evidence type="ECO:0000256" key="3">
    <source>
        <dbReference type="ARBA" id="ARBA00022884"/>
    </source>
</evidence>
<dbReference type="PROSITE" id="PS01108">
    <property type="entry name" value="RIBOSOMAL_L24"/>
    <property type="match status" value="1"/>
</dbReference>
<dbReference type="GO" id="GO:0006412">
    <property type="term" value="P:translation"/>
    <property type="evidence" value="ECO:0007669"/>
    <property type="project" value="UniProtKB-UniRule"/>
</dbReference>
<comment type="similarity">
    <text evidence="1 8 9">Belongs to the universal ribosomal protein uL24 family.</text>
</comment>
<keyword evidence="14" id="KW-1185">Reference proteome</keyword>
<proteinExistence type="inferred from homology"/>
<dbReference type="AlphaFoldDB" id="A0A0N7MXE9"/>
<accession>A0A0S4ND41</accession>
<keyword evidence="5 8" id="KW-0687">Ribonucleoprotein</keyword>
<dbReference type="HAMAP" id="MF_01326_B">
    <property type="entry name" value="Ribosomal_uL24_B"/>
    <property type="match status" value="1"/>
</dbReference>
<organism evidence="12 13">
    <name type="scientific">Candidatus Kryptonium thompsonii</name>
    <dbReference type="NCBI Taxonomy" id="1633631"/>
    <lineage>
        <taxon>Bacteria</taxon>
        <taxon>Pseudomonadati</taxon>
        <taxon>Candidatus Kryptoniota</taxon>
        <taxon>Candidatus Kryptonium</taxon>
    </lineage>
</organism>
<dbReference type="EMBL" id="CZVI01000001">
    <property type="protein sequence ID" value="CUS76729.1"/>
    <property type="molecule type" value="Genomic_DNA"/>
</dbReference>
<protein>
    <recommendedName>
        <fullName evidence="6 8">Large ribosomal subunit protein uL24</fullName>
    </recommendedName>
</protein>
<dbReference type="InterPro" id="IPR005824">
    <property type="entry name" value="KOW"/>
</dbReference>
<reference evidence="11 14" key="2">
    <citation type="submission" date="2015-11" db="EMBL/GenBank/DDBJ databases">
        <authorList>
            <person name="Varghese N."/>
        </authorList>
    </citation>
    <scope>NUCLEOTIDE SEQUENCE [LARGE SCALE GENOMIC DNA]</scope>
    <source>
        <strain evidence="11 14">JGI-8</strain>
    </source>
</reference>
<evidence type="ECO:0000313" key="12">
    <source>
        <dbReference type="EMBL" id="CUU08095.1"/>
    </source>
</evidence>
<evidence type="ECO:0000256" key="9">
    <source>
        <dbReference type="RuleBase" id="RU003477"/>
    </source>
</evidence>
<dbReference type="GO" id="GO:0019843">
    <property type="term" value="F:rRNA binding"/>
    <property type="evidence" value="ECO:0007669"/>
    <property type="project" value="UniProtKB-UniRule"/>
</dbReference>
<gene>
    <name evidence="8" type="primary">rplX</name>
    <name evidence="12" type="ORF">JGI4_01990</name>
    <name evidence="11" type="ORF">JGI8_00044</name>
</gene>
<dbReference type="GO" id="GO:1990904">
    <property type="term" value="C:ribonucleoprotein complex"/>
    <property type="evidence" value="ECO:0007669"/>
    <property type="project" value="UniProtKB-KW"/>
</dbReference>
<accession>A0A0N7MQD0</accession>
<evidence type="ECO:0000256" key="7">
    <source>
        <dbReference type="ARBA" id="ARBA00058688"/>
    </source>
</evidence>